<evidence type="ECO:0000313" key="3">
    <source>
        <dbReference type="EMBL" id="ORB16267.1"/>
    </source>
</evidence>
<keyword evidence="1" id="KW-0812">Transmembrane</keyword>
<organism evidence="2 5">
    <name type="scientific">Mycobacterium noviomagense</name>
    <dbReference type="NCBI Taxonomy" id="459858"/>
    <lineage>
        <taxon>Bacteria</taxon>
        <taxon>Bacillati</taxon>
        <taxon>Actinomycetota</taxon>
        <taxon>Actinomycetes</taxon>
        <taxon>Mycobacteriales</taxon>
        <taxon>Mycobacteriaceae</taxon>
        <taxon>Mycobacterium</taxon>
    </lineage>
</organism>
<keyword evidence="1" id="KW-1133">Transmembrane helix</keyword>
<sequence length="155" mass="16873">MRTPVTTIDRAERTRAFARVLGPFIAVVPAIVAIRAGSIGNQLSSFSTDPMWPWVLGALLFFSGLFVVAFHQYWRSVAAAIISLFGWFLLLRGFTLLAMPQLIVKGAETATNTSGSAVAFVRLGFGLLAVCGLYLTYVGWLKKSPTDSKPSCREL</sequence>
<protein>
    <submittedName>
        <fullName evidence="2">Uncharacterized protein</fullName>
    </submittedName>
</protein>
<feature type="transmembrane region" description="Helical" evidence="1">
    <location>
        <begin position="20"/>
        <end position="39"/>
    </location>
</feature>
<gene>
    <name evidence="3" type="ORF">BST37_06825</name>
    <name evidence="2" type="ORF">MNVI_42600</name>
</gene>
<dbReference type="Proteomes" id="UP000466894">
    <property type="component" value="Chromosome"/>
</dbReference>
<feature type="transmembrane region" description="Helical" evidence="1">
    <location>
        <begin position="51"/>
        <end position="70"/>
    </location>
</feature>
<dbReference type="EMBL" id="AP022583">
    <property type="protein sequence ID" value="BBY08942.1"/>
    <property type="molecule type" value="Genomic_DNA"/>
</dbReference>
<evidence type="ECO:0000256" key="1">
    <source>
        <dbReference type="SAM" id="Phobius"/>
    </source>
</evidence>
<dbReference type="Proteomes" id="UP000192374">
    <property type="component" value="Unassembled WGS sequence"/>
</dbReference>
<evidence type="ECO:0000313" key="4">
    <source>
        <dbReference type="Proteomes" id="UP000192374"/>
    </source>
</evidence>
<name>A0A7I7PK89_9MYCO</name>
<feature type="transmembrane region" description="Helical" evidence="1">
    <location>
        <begin position="119"/>
        <end position="140"/>
    </location>
</feature>
<reference evidence="2 5" key="2">
    <citation type="journal article" date="2019" name="Emerg. Microbes Infect.">
        <title>Comprehensive subspecies identification of 175 nontuberculous mycobacteria species based on 7547 genomic profiles.</title>
        <authorList>
            <person name="Matsumoto Y."/>
            <person name="Kinjo T."/>
            <person name="Motooka D."/>
            <person name="Nabeya D."/>
            <person name="Jung N."/>
            <person name="Uechi K."/>
            <person name="Horii T."/>
            <person name="Iida T."/>
            <person name="Fujita J."/>
            <person name="Nakamura S."/>
        </authorList>
    </citation>
    <scope>NUCLEOTIDE SEQUENCE [LARGE SCALE GENOMIC DNA]</scope>
    <source>
        <strain evidence="2 5">JCM 16367</strain>
    </source>
</reference>
<accession>A0A7I7PK89</accession>
<reference evidence="3 4" key="1">
    <citation type="submission" date="2017-02" db="EMBL/GenBank/DDBJ databases">
        <title>The new phylogeny of genus Mycobacterium.</title>
        <authorList>
            <person name="Tortoli E."/>
            <person name="Trovato A."/>
            <person name="Cirillo D.M."/>
        </authorList>
    </citation>
    <scope>NUCLEOTIDE SEQUENCE [LARGE SCALE GENOMIC DNA]</scope>
    <source>
        <strain evidence="3 4">DSM 45145</strain>
    </source>
</reference>
<evidence type="ECO:0000313" key="5">
    <source>
        <dbReference type="Proteomes" id="UP000466894"/>
    </source>
</evidence>
<dbReference type="AlphaFoldDB" id="A0A7I7PK89"/>
<keyword evidence="1" id="KW-0472">Membrane</keyword>
<dbReference type="EMBL" id="MVIC01000008">
    <property type="protein sequence ID" value="ORB16267.1"/>
    <property type="molecule type" value="Genomic_DNA"/>
</dbReference>
<dbReference type="RefSeq" id="WP_083086928.1">
    <property type="nucleotide sequence ID" value="NZ_AP022583.1"/>
</dbReference>
<dbReference type="KEGG" id="mnv:MNVI_42600"/>
<reference evidence="2" key="3">
    <citation type="submission" date="2020-02" db="EMBL/GenBank/DDBJ databases">
        <authorList>
            <person name="Matsumoto Y."/>
            <person name="Motooka D."/>
            <person name="Nakamura S."/>
        </authorList>
    </citation>
    <scope>NUCLEOTIDE SEQUENCE</scope>
    <source>
        <strain evidence="2">JCM 16367</strain>
    </source>
</reference>
<dbReference type="OrthoDB" id="4737921at2"/>
<evidence type="ECO:0000313" key="2">
    <source>
        <dbReference type="EMBL" id="BBY08942.1"/>
    </source>
</evidence>
<keyword evidence="4" id="KW-1185">Reference proteome</keyword>
<proteinExistence type="predicted"/>
<feature type="transmembrane region" description="Helical" evidence="1">
    <location>
        <begin position="77"/>
        <end position="99"/>
    </location>
</feature>